<dbReference type="InParanoid" id="E2BWB8"/>
<dbReference type="SUPFAM" id="SSF52518">
    <property type="entry name" value="Thiamin diphosphate-binding fold (THDP-binding)"/>
    <property type="match status" value="2"/>
</dbReference>
<sequence>MYAIGRFVLKKRSPRFWLTSSIPCGSVNLYHSENGVYGYKPSQRRHFEVPKEYLDERARQSNFYRLVDAYRIHGHKQAHIDPLSMTKPSLLPELQPGNFGLNLKDKVHFRGILLTQQNEGTVEEAIRLLNDTYSGTIGTEFSYLETEEEREWFAKTVERTLAEPLDDETRKAIAAEMLKSQAFDNFLAIKFVSLKRYGGEGAESMMAFFHEFFKLCASDSLEHIILCAAHRGRLNLLTGLLKFPPEKLFHKLRGLSEFPNATRCTGDVISHLISSTDLNVGGKSIHFTMLRNPSHLEIVNPVSMGKTRAIMQTIGEGAYGQDDNVQWSDKVINIQVHGDAAYTGQGVNQECLALSRTPHFEIGGTIHLVINNQLGFTTPPSRGRSSRYCTDLAKSISAPVIHVNADNPEMVVRATRIAFKYQRQFRRDVFVDLVCFRRWGHNELDDPLMTNPLMYKIIQNRPSIPDRYADELIGANVLTRESVQNTVESHTGWLNRILKESTEDASRQPGYLAGRWIGIKQAEANVTQWDSGVELSLLEFVGRKSVEVPADLDIYPQVLKSHVLNRLKKIESGDSLDWSTAEALAIGSLLYQGYNVRISGQDVGRGTFAQRHAMIVDQSTGATFIPLNSMISGQTGKLEVANSILSEEAVLGFEYGMSITSPSTLPIWEAQFGDFFNGAQIVIDTYITNGEAKWMLSSGLTMLLPHGYDGAGPEHSSCRLERFLQLTDSKENEADSDDVNVQIANPSEPAQYFHLLRRQMVRNYRKPLIVIAPKILLRHPAAVSSLSDLGPRTSFKNVIGDDRVKSDDVNKVILVSGKHYYALKDYRDSIENNNVAIIRIESLCPFPIQELLEEIEKYKYARIFVWSQEEPRNMGAWGFVKPRFENLCGRQLKYCGRETMAAPAVGDQQKHQREAKEVIVKPFLMK</sequence>
<comment type="cofactor">
    <cofactor evidence="1">
        <name>thiamine diphosphate</name>
        <dbReference type="ChEBI" id="CHEBI:58937"/>
    </cofactor>
</comment>
<evidence type="ECO:0000256" key="5">
    <source>
        <dbReference type="ARBA" id="ARBA00023052"/>
    </source>
</evidence>
<dbReference type="OrthoDB" id="413077at2759"/>
<dbReference type="GO" id="GO:0016624">
    <property type="term" value="F:oxidoreductase activity, acting on the aldehyde or oxo group of donors, disulfide as acceptor"/>
    <property type="evidence" value="ECO:0007669"/>
    <property type="project" value="InterPro"/>
</dbReference>
<keyword evidence="4" id="KW-0560">Oxidoreductase</keyword>
<evidence type="ECO:0000256" key="2">
    <source>
        <dbReference type="ARBA" id="ARBA00006936"/>
    </source>
</evidence>
<proteinExistence type="inferred from homology"/>
<dbReference type="InterPro" id="IPR029061">
    <property type="entry name" value="THDP-binding"/>
</dbReference>
<evidence type="ECO:0000313" key="8">
    <source>
        <dbReference type="Proteomes" id="UP000008237"/>
    </source>
</evidence>
<dbReference type="PANTHER" id="PTHR23152:SF4">
    <property type="entry name" value="2-OXOADIPATE DEHYDROGENASE COMPLEX COMPONENT E1"/>
    <property type="match status" value="1"/>
</dbReference>
<dbReference type="STRING" id="610380.E2BWB8"/>
<dbReference type="NCBIfam" id="TIGR00239">
    <property type="entry name" value="2oxo_dh_E1"/>
    <property type="match status" value="1"/>
</dbReference>
<dbReference type="InterPro" id="IPR011603">
    <property type="entry name" value="2oxoglutarate_DH_E1"/>
</dbReference>
<dbReference type="GO" id="GO:0030976">
    <property type="term" value="F:thiamine pyrophosphate binding"/>
    <property type="evidence" value="ECO:0007669"/>
    <property type="project" value="InterPro"/>
</dbReference>
<protein>
    <submittedName>
        <fullName evidence="7">Probable 2-oxoglutarate dehydrogenase E1 component DHKTD1-like protein, mitochondrial</fullName>
    </submittedName>
</protein>
<evidence type="ECO:0000256" key="3">
    <source>
        <dbReference type="ARBA" id="ARBA00022946"/>
    </source>
</evidence>
<reference evidence="7 8" key="1">
    <citation type="journal article" date="2010" name="Science">
        <title>Genomic comparison of the ants Camponotus floridanus and Harpegnathos saltator.</title>
        <authorList>
            <person name="Bonasio R."/>
            <person name="Zhang G."/>
            <person name="Ye C."/>
            <person name="Mutti N.S."/>
            <person name="Fang X."/>
            <person name="Qin N."/>
            <person name="Donahue G."/>
            <person name="Yang P."/>
            <person name="Li Q."/>
            <person name="Li C."/>
            <person name="Zhang P."/>
            <person name="Huang Z."/>
            <person name="Berger S.L."/>
            <person name="Reinberg D."/>
            <person name="Wang J."/>
            <person name="Liebig J."/>
        </authorList>
    </citation>
    <scope>NUCLEOTIDE SEQUENCE [LARGE SCALE GENOMIC DNA]</scope>
    <source>
        <strain evidence="7 8">R22 G/1</strain>
    </source>
</reference>
<dbReference type="Pfam" id="PF02779">
    <property type="entry name" value="Transket_pyr"/>
    <property type="match status" value="1"/>
</dbReference>
<accession>E2BWB8</accession>
<dbReference type="OMA" id="PAQYYHV"/>
<dbReference type="Gene3D" id="3.40.50.11610">
    <property type="entry name" value="Multifunctional 2-oxoglutarate metabolism enzyme, C-terminal domain"/>
    <property type="match status" value="1"/>
</dbReference>
<dbReference type="EMBL" id="GL451103">
    <property type="protein sequence ID" value="EFN80022.1"/>
    <property type="molecule type" value="Genomic_DNA"/>
</dbReference>
<evidence type="ECO:0000256" key="4">
    <source>
        <dbReference type="ARBA" id="ARBA00023002"/>
    </source>
</evidence>
<dbReference type="Pfam" id="PF00676">
    <property type="entry name" value="E1_dh"/>
    <property type="match status" value="1"/>
</dbReference>
<dbReference type="Gene3D" id="3.40.50.970">
    <property type="match status" value="1"/>
</dbReference>
<dbReference type="FunCoup" id="E2BWB8">
    <property type="interactions" value="243"/>
</dbReference>
<dbReference type="PIRSF" id="PIRSF000157">
    <property type="entry name" value="Oxoglu_dh_E1"/>
    <property type="match status" value="1"/>
</dbReference>
<dbReference type="SMART" id="SM00861">
    <property type="entry name" value="Transket_pyr"/>
    <property type="match status" value="1"/>
</dbReference>
<dbReference type="PANTHER" id="PTHR23152">
    <property type="entry name" value="2-OXOGLUTARATE DEHYDROGENASE"/>
    <property type="match status" value="1"/>
</dbReference>
<dbReference type="Gene3D" id="1.10.287.1150">
    <property type="entry name" value="TPP helical domain"/>
    <property type="match status" value="1"/>
</dbReference>
<dbReference type="PhylomeDB" id="E2BWB8"/>
<dbReference type="Pfam" id="PF16870">
    <property type="entry name" value="OxoGdeHyase_C"/>
    <property type="match status" value="1"/>
</dbReference>
<dbReference type="InterPro" id="IPR031717">
    <property type="entry name" value="ODO-1/KGD_C"/>
</dbReference>
<evidence type="ECO:0000313" key="7">
    <source>
        <dbReference type="EMBL" id="EFN80022.1"/>
    </source>
</evidence>
<dbReference type="InterPro" id="IPR005475">
    <property type="entry name" value="Transketolase-like_Pyr-bd"/>
</dbReference>
<dbReference type="InterPro" id="IPR042179">
    <property type="entry name" value="KGD_C_sf"/>
</dbReference>
<dbReference type="NCBIfam" id="NF008907">
    <property type="entry name" value="PRK12270.1"/>
    <property type="match status" value="1"/>
</dbReference>
<dbReference type="AlphaFoldDB" id="E2BWB8"/>
<name>E2BWB8_HARSA</name>
<dbReference type="InterPro" id="IPR001017">
    <property type="entry name" value="DH_E1"/>
</dbReference>
<organism evidence="8">
    <name type="scientific">Harpegnathos saltator</name>
    <name type="common">Jerdon's jumping ant</name>
    <dbReference type="NCBI Taxonomy" id="610380"/>
    <lineage>
        <taxon>Eukaryota</taxon>
        <taxon>Metazoa</taxon>
        <taxon>Ecdysozoa</taxon>
        <taxon>Arthropoda</taxon>
        <taxon>Hexapoda</taxon>
        <taxon>Insecta</taxon>
        <taxon>Pterygota</taxon>
        <taxon>Neoptera</taxon>
        <taxon>Endopterygota</taxon>
        <taxon>Hymenoptera</taxon>
        <taxon>Apocrita</taxon>
        <taxon>Aculeata</taxon>
        <taxon>Formicoidea</taxon>
        <taxon>Formicidae</taxon>
        <taxon>Ponerinae</taxon>
        <taxon>Ponerini</taxon>
        <taxon>Harpegnathos</taxon>
    </lineage>
</organism>
<keyword evidence="8" id="KW-1185">Reference proteome</keyword>
<dbReference type="Proteomes" id="UP000008237">
    <property type="component" value="Unassembled WGS sequence"/>
</dbReference>
<keyword evidence="5" id="KW-0786">Thiamine pyrophosphate</keyword>
<feature type="domain" description="Transketolase-like pyrimidine-binding" evidence="6">
    <location>
        <begin position="576"/>
        <end position="779"/>
    </location>
</feature>
<gene>
    <name evidence="7" type="ORF">EAI_10721</name>
</gene>
<evidence type="ECO:0000256" key="1">
    <source>
        <dbReference type="ARBA" id="ARBA00001964"/>
    </source>
</evidence>
<dbReference type="KEGG" id="hst:105187265"/>
<keyword evidence="3" id="KW-0809">Transit peptide</keyword>
<dbReference type="CDD" id="cd02016">
    <property type="entry name" value="TPP_E1_OGDC_like"/>
    <property type="match status" value="1"/>
</dbReference>
<comment type="similarity">
    <text evidence="2">Belongs to the alpha-ketoglutarate dehydrogenase family.</text>
</comment>
<dbReference type="Gene3D" id="3.40.50.12470">
    <property type="match status" value="1"/>
</dbReference>
<evidence type="ECO:0000259" key="6">
    <source>
        <dbReference type="SMART" id="SM00861"/>
    </source>
</evidence>
<dbReference type="NCBIfam" id="NF006914">
    <property type="entry name" value="PRK09404.1"/>
    <property type="match status" value="1"/>
</dbReference>